<dbReference type="EMBL" id="JANVFU010000015">
    <property type="protein sequence ID" value="KAJ3740157.1"/>
    <property type="molecule type" value="Genomic_DNA"/>
</dbReference>
<protein>
    <submittedName>
        <fullName evidence="1">Uncharacterized protein</fullName>
    </submittedName>
</protein>
<gene>
    <name evidence="1" type="ORF">DFH05DRAFT_454170</name>
</gene>
<evidence type="ECO:0000313" key="2">
    <source>
        <dbReference type="Proteomes" id="UP001142393"/>
    </source>
</evidence>
<organism evidence="1 2">
    <name type="scientific">Lentinula detonsa</name>
    <dbReference type="NCBI Taxonomy" id="2804962"/>
    <lineage>
        <taxon>Eukaryota</taxon>
        <taxon>Fungi</taxon>
        <taxon>Dikarya</taxon>
        <taxon>Basidiomycota</taxon>
        <taxon>Agaricomycotina</taxon>
        <taxon>Agaricomycetes</taxon>
        <taxon>Agaricomycetidae</taxon>
        <taxon>Agaricales</taxon>
        <taxon>Marasmiineae</taxon>
        <taxon>Omphalotaceae</taxon>
        <taxon>Lentinula</taxon>
    </lineage>
</organism>
<comment type="caution">
    <text evidence="1">The sequence shown here is derived from an EMBL/GenBank/DDBJ whole genome shotgun (WGS) entry which is preliminary data.</text>
</comment>
<dbReference type="Proteomes" id="UP001142393">
    <property type="component" value="Unassembled WGS sequence"/>
</dbReference>
<dbReference type="AlphaFoldDB" id="A0A9W8NT09"/>
<proteinExistence type="predicted"/>
<name>A0A9W8NT09_9AGAR</name>
<keyword evidence="2" id="KW-1185">Reference proteome</keyword>
<accession>A0A9W8NT09</accession>
<reference evidence="1 2" key="1">
    <citation type="journal article" date="2023" name="Proc. Natl. Acad. Sci. U.S.A.">
        <title>A global phylogenomic analysis of the shiitake genus Lentinula.</title>
        <authorList>
            <person name="Sierra-Patev S."/>
            <person name="Min B."/>
            <person name="Naranjo-Ortiz M."/>
            <person name="Looney B."/>
            <person name="Konkel Z."/>
            <person name="Slot J.C."/>
            <person name="Sakamoto Y."/>
            <person name="Steenwyk J.L."/>
            <person name="Rokas A."/>
            <person name="Carro J."/>
            <person name="Camarero S."/>
            <person name="Ferreira P."/>
            <person name="Molpeceres G."/>
            <person name="Ruiz-Duenas F.J."/>
            <person name="Serrano A."/>
            <person name="Henrissat B."/>
            <person name="Drula E."/>
            <person name="Hughes K.W."/>
            <person name="Mata J.L."/>
            <person name="Ishikawa N.K."/>
            <person name="Vargas-Isla R."/>
            <person name="Ushijima S."/>
            <person name="Smith C.A."/>
            <person name="Donoghue J."/>
            <person name="Ahrendt S."/>
            <person name="Andreopoulos W."/>
            <person name="He G."/>
            <person name="LaButti K."/>
            <person name="Lipzen A."/>
            <person name="Ng V."/>
            <person name="Riley R."/>
            <person name="Sandor L."/>
            <person name="Barry K."/>
            <person name="Martinez A.T."/>
            <person name="Xiao Y."/>
            <person name="Gibbons J.G."/>
            <person name="Terashima K."/>
            <person name="Grigoriev I.V."/>
            <person name="Hibbett D."/>
        </authorList>
    </citation>
    <scope>NUCLEOTIDE SEQUENCE [LARGE SCALE GENOMIC DNA]</scope>
    <source>
        <strain evidence="1 2">TFB7810</strain>
    </source>
</reference>
<evidence type="ECO:0000313" key="1">
    <source>
        <dbReference type="EMBL" id="KAJ3740157.1"/>
    </source>
</evidence>
<sequence>MLCSSSRSAIPGSLLNWRNSVSKQLNRHLSHDLTNQHSSTDLSSLGQISFTSIADLRIHNSHPPINLLPRFDLSRLPSPSGHIYYHTPPDRPSICSELRFRTTGEDGQAQDWALPNKIPWALPIWRIVKNPILGPLKELLVEDGIVTPSFIERCERVFPEDFATVAPNRVIYGLRQPFPVHVCRNKTMLWIVSEEKVLDLNIGSSWLGHPHTRQKNHKGNTMAELDYREDKGYILRVVKEPPMASPYNHRSIYKGRYRPLRCYSLTTPDYLPVLEQLVGH</sequence>